<evidence type="ECO:0000256" key="6">
    <source>
        <dbReference type="HAMAP-Rule" id="MF_01027"/>
    </source>
</evidence>
<evidence type="ECO:0000313" key="9">
    <source>
        <dbReference type="Proteomes" id="UP000248326"/>
    </source>
</evidence>
<evidence type="ECO:0000256" key="4">
    <source>
        <dbReference type="ARBA" id="ARBA00023014"/>
    </source>
</evidence>
<dbReference type="PROSITE" id="PS00450">
    <property type="entry name" value="ACONITASE_1"/>
    <property type="match status" value="1"/>
</dbReference>
<dbReference type="Proteomes" id="UP000248326">
    <property type="component" value="Unassembled WGS sequence"/>
</dbReference>
<evidence type="ECO:0000313" key="8">
    <source>
        <dbReference type="EMBL" id="PYE53317.1"/>
    </source>
</evidence>
<dbReference type="AlphaFoldDB" id="A0A318S6H0"/>
<dbReference type="EMBL" id="QJSX01000009">
    <property type="protein sequence ID" value="PYE53317.1"/>
    <property type="molecule type" value="Genomic_DNA"/>
</dbReference>
<comment type="catalytic activity">
    <reaction evidence="6">
        <text>(2R,3S)-3-isopropylmalate = (2S)-2-isopropylmalate</text>
        <dbReference type="Rhea" id="RHEA:32287"/>
        <dbReference type="ChEBI" id="CHEBI:1178"/>
        <dbReference type="ChEBI" id="CHEBI:35121"/>
        <dbReference type="EC" id="4.2.1.33"/>
    </reaction>
</comment>
<keyword evidence="9" id="KW-1185">Reference proteome</keyword>
<comment type="similarity">
    <text evidence="6">Belongs to the aconitase/IPM isomerase family. LeuC type 2 subfamily.</text>
</comment>
<dbReference type="InterPro" id="IPR050067">
    <property type="entry name" value="IPM_dehydratase_rel_enz"/>
</dbReference>
<dbReference type="GO" id="GO:0046872">
    <property type="term" value="F:metal ion binding"/>
    <property type="evidence" value="ECO:0007669"/>
    <property type="project" value="UniProtKB-KW"/>
</dbReference>
<dbReference type="InterPro" id="IPR001030">
    <property type="entry name" value="Acoase/IPM_deHydtase_lsu_aba"/>
</dbReference>
<dbReference type="NCBIfam" id="NF001614">
    <property type="entry name" value="PRK00402.1"/>
    <property type="match status" value="1"/>
</dbReference>
<dbReference type="InterPro" id="IPR011826">
    <property type="entry name" value="HAcnase/IPMdehydase_lsu_prok"/>
</dbReference>
<dbReference type="GO" id="GO:0051539">
    <property type="term" value="F:4 iron, 4 sulfur cluster binding"/>
    <property type="evidence" value="ECO:0007669"/>
    <property type="project" value="UniProtKB-KW"/>
</dbReference>
<keyword evidence="6" id="KW-0432">Leucine biosynthesis</keyword>
<dbReference type="GO" id="GO:0003861">
    <property type="term" value="F:3-isopropylmalate dehydratase activity"/>
    <property type="evidence" value="ECO:0007669"/>
    <property type="project" value="UniProtKB-UniRule"/>
</dbReference>
<evidence type="ECO:0000256" key="3">
    <source>
        <dbReference type="ARBA" id="ARBA00023004"/>
    </source>
</evidence>
<dbReference type="InterPro" id="IPR018136">
    <property type="entry name" value="Aconitase_4Fe-4S_BS"/>
</dbReference>
<dbReference type="RefSeq" id="WP_110887118.1">
    <property type="nucleotide sequence ID" value="NZ_QJSX01000009.1"/>
</dbReference>
<dbReference type="PANTHER" id="PTHR43822:SF21">
    <property type="entry name" value="3-ISOPROPYLMALATE DEHYDRATASE LARGE SUBUNIT 1"/>
    <property type="match status" value="1"/>
</dbReference>
<organism evidence="8 9">
    <name type="scientific">Deinococcus yavapaiensis KR-236</name>
    <dbReference type="NCBI Taxonomy" id="694435"/>
    <lineage>
        <taxon>Bacteria</taxon>
        <taxon>Thermotogati</taxon>
        <taxon>Deinococcota</taxon>
        <taxon>Deinococci</taxon>
        <taxon>Deinococcales</taxon>
        <taxon>Deinococcaceae</taxon>
        <taxon>Deinococcus</taxon>
    </lineage>
</organism>
<dbReference type="OrthoDB" id="9764318at2"/>
<gene>
    <name evidence="6" type="primary">leuC</name>
    <name evidence="8" type="ORF">DES52_10990</name>
</gene>
<keyword evidence="3 6" id="KW-0408">Iron</keyword>
<dbReference type="Pfam" id="PF00330">
    <property type="entry name" value="Aconitase"/>
    <property type="match status" value="2"/>
</dbReference>
<dbReference type="NCBIfam" id="TIGR02086">
    <property type="entry name" value="IPMI_arch"/>
    <property type="match status" value="1"/>
</dbReference>
<dbReference type="NCBIfam" id="TIGR01343">
    <property type="entry name" value="hacA_fam"/>
    <property type="match status" value="1"/>
</dbReference>
<dbReference type="InterPro" id="IPR015931">
    <property type="entry name" value="Acnase/IPM_dHydase_lsu_aba_1/3"/>
</dbReference>
<name>A0A318S6H0_9DEIO</name>
<evidence type="ECO:0000256" key="5">
    <source>
        <dbReference type="ARBA" id="ARBA00023239"/>
    </source>
</evidence>
<dbReference type="PROSITE" id="PS01244">
    <property type="entry name" value="ACONITASE_2"/>
    <property type="match status" value="1"/>
</dbReference>
<feature type="binding site" evidence="6">
    <location>
        <position position="356"/>
    </location>
    <ligand>
        <name>[4Fe-4S] cluster</name>
        <dbReference type="ChEBI" id="CHEBI:49883"/>
    </ligand>
</feature>
<dbReference type="UniPathway" id="UPA00048">
    <property type="reaction ID" value="UER00071"/>
</dbReference>
<reference evidence="8 9" key="1">
    <citation type="submission" date="2018-06" db="EMBL/GenBank/DDBJ databases">
        <title>Genomic Encyclopedia of Type Strains, Phase IV (KMG-IV): sequencing the most valuable type-strain genomes for metagenomic binning, comparative biology and taxonomic classification.</title>
        <authorList>
            <person name="Goeker M."/>
        </authorList>
    </citation>
    <scope>NUCLEOTIDE SEQUENCE [LARGE SCALE GENOMIC DNA]</scope>
    <source>
        <strain evidence="8 9">DSM 18048</strain>
    </source>
</reference>
<sequence length="421" mass="43984">MTPNQPPRTMAEKILSARSGKFVSAGDLAVVEVDQVMIVDSIAQSVIKVLADLEATPKFPERVSFVIDHVAPASTVSVAEAQKEAREYASAHGCRLFDVGRGICHQVLMEEGLARPGWIVLGSDSHSTTYGAVGAFGTGMGATDIALAAASGKTWLKVPESVKVTFAGDLRPGVSAKDAALEMIRVLGADGATYMSVEIHAGDRFTRGERMTLANLCVEAGAKCGLAVPGGEVLSDYGYDFPSWVYPDEGATYLREVTIDLSALQPRMSAPSEVDNVHDVSALRGLKVDQVFIGTCTNGRLEDLHAAADVLQGQRVAPHTRLLVIPASSVVMEQAMADGTLLTLMQAGAILGTPGCGPCMGRHQGVLAPGEVCVSTSNRNFIGRMGAAESKVYLASPAVAAATAVLGHIGLPEDLKVTVAS</sequence>
<dbReference type="PRINTS" id="PR00415">
    <property type="entry name" value="ACONITASE"/>
</dbReference>
<dbReference type="Gene3D" id="3.30.499.10">
    <property type="entry name" value="Aconitase, domain 3"/>
    <property type="match status" value="2"/>
</dbReference>
<dbReference type="HAMAP" id="MF_01027">
    <property type="entry name" value="LeuC_type2"/>
    <property type="match status" value="1"/>
</dbReference>
<feature type="domain" description="Aconitase/3-isopropylmalate dehydratase large subunit alpha/beta/alpha" evidence="7">
    <location>
        <begin position="283"/>
        <end position="407"/>
    </location>
</feature>
<dbReference type="InterPro" id="IPR006251">
    <property type="entry name" value="Homoacnase/IPMdehydase_lsu"/>
</dbReference>
<comment type="cofactor">
    <cofactor evidence="6">
        <name>[4Fe-4S] cluster</name>
        <dbReference type="ChEBI" id="CHEBI:49883"/>
    </cofactor>
    <text evidence="6">Binds 1 [4Fe-4S] cluster per subunit.</text>
</comment>
<dbReference type="EC" id="4.2.1.33" evidence="6"/>
<keyword evidence="1 6" id="KW-0004">4Fe-4S</keyword>
<dbReference type="PANTHER" id="PTHR43822">
    <property type="entry name" value="HOMOACONITASE, MITOCHONDRIAL-RELATED"/>
    <property type="match status" value="1"/>
</dbReference>
<comment type="caution">
    <text evidence="8">The sequence shown here is derived from an EMBL/GenBank/DDBJ whole genome shotgun (WGS) entry which is preliminary data.</text>
</comment>
<keyword evidence="6" id="KW-0028">Amino-acid biosynthesis</keyword>
<feature type="binding site" evidence="6">
    <location>
        <position position="359"/>
    </location>
    <ligand>
        <name>[4Fe-4S] cluster</name>
        <dbReference type="ChEBI" id="CHEBI:49883"/>
    </ligand>
</feature>
<protein>
    <recommendedName>
        <fullName evidence="6">3-isopropylmalate dehydratase large subunit</fullName>
        <ecNumber evidence="6">4.2.1.33</ecNumber>
    </recommendedName>
    <alternativeName>
        <fullName evidence="6">Alpha-IPM isomerase</fullName>
        <shortName evidence="6">IPMI</shortName>
    </alternativeName>
    <alternativeName>
        <fullName evidence="6">Isopropylmalate isomerase</fullName>
    </alternativeName>
</protein>
<proteinExistence type="inferred from homology"/>
<feature type="binding site" evidence="6">
    <location>
        <position position="296"/>
    </location>
    <ligand>
        <name>[4Fe-4S] cluster</name>
        <dbReference type="ChEBI" id="CHEBI:49883"/>
    </ligand>
</feature>
<dbReference type="GO" id="GO:0009098">
    <property type="term" value="P:L-leucine biosynthetic process"/>
    <property type="evidence" value="ECO:0007669"/>
    <property type="project" value="UniProtKB-UniRule"/>
</dbReference>
<feature type="domain" description="Aconitase/3-isopropylmalate dehydratase large subunit alpha/beta/alpha" evidence="7">
    <location>
        <begin position="25"/>
        <end position="281"/>
    </location>
</feature>
<keyword evidence="4 6" id="KW-0411">Iron-sulfur</keyword>
<evidence type="ECO:0000256" key="2">
    <source>
        <dbReference type="ARBA" id="ARBA00022723"/>
    </source>
</evidence>
<accession>A0A318S6H0</accession>
<dbReference type="InterPro" id="IPR036008">
    <property type="entry name" value="Aconitase_4Fe-4S_dom"/>
</dbReference>
<evidence type="ECO:0000256" key="1">
    <source>
        <dbReference type="ARBA" id="ARBA00022485"/>
    </source>
</evidence>
<evidence type="ECO:0000259" key="7">
    <source>
        <dbReference type="Pfam" id="PF00330"/>
    </source>
</evidence>
<keyword evidence="2 6" id="KW-0479">Metal-binding</keyword>
<keyword evidence="5 6" id="KW-0456">Lyase</keyword>
<comment type="subunit">
    <text evidence="6">Heterodimer of LeuC and LeuD.</text>
</comment>
<comment type="function">
    <text evidence="6">Catalyzes the isomerization between 2-isopropylmalate and 3-isopropylmalate, via the formation of 2-isopropylmaleate.</text>
</comment>
<keyword evidence="6" id="KW-0100">Branched-chain amino acid biosynthesis</keyword>
<comment type="pathway">
    <text evidence="6">Amino-acid biosynthesis; L-leucine biosynthesis; L-leucine from 3-methyl-2-oxobutanoate: step 2/4.</text>
</comment>
<dbReference type="SUPFAM" id="SSF53732">
    <property type="entry name" value="Aconitase iron-sulfur domain"/>
    <property type="match status" value="1"/>
</dbReference>